<dbReference type="OrthoDB" id="2721191at2"/>
<keyword evidence="1" id="KW-0472">Membrane</keyword>
<dbReference type="EMBL" id="SMAN01000004">
    <property type="protein sequence ID" value="TCT24973.1"/>
    <property type="molecule type" value="Genomic_DNA"/>
</dbReference>
<dbReference type="Proteomes" id="UP000294650">
    <property type="component" value="Unassembled WGS sequence"/>
</dbReference>
<accession>A0A4R3NCQ7</accession>
<keyword evidence="3" id="KW-1185">Reference proteome</keyword>
<protein>
    <submittedName>
        <fullName evidence="2">Uncharacterized protein</fullName>
    </submittedName>
</protein>
<keyword evidence="1" id="KW-1133">Transmembrane helix</keyword>
<feature type="transmembrane region" description="Helical" evidence="1">
    <location>
        <begin position="35"/>
        <end position="54"/>
    </location>
</feature>
<evidence type="ECO:0000313" key="3">
    <source>
        <dbReference type="Proteomes" id="UP000294650"/>
    </source>
</evidence>
<sequence>MKRYAFFRLLFAFYLLYFALPDAEIYDSSLEGMFWGSWLLFFFFVVGANLARLLQISFGTLMPQSDSKPDIQRQN</sequence>
<name>A0A4R3NCQ7_9BACI</name>
<proteinExistence type="predicted"/>
<gene>
    <name evidence="2" type="ORF">EDD68_10440</name>
</gene>
<dbReference type="AlphaFoldDB" id="A0A4R3NCQ7"/>
<organism evidence="2 3">
    <name type="scientific">Melghiribacillus thermohalophilus</name>
    <dbReference type="NCBI Taxonomy" id="1324956"/>
    <lineage>
        <taxon>Bacteria</taxon>
        <taxon>Bacillati</taxon>
        <taxon>Bacillota</taxon>
        <taxon>Bacilli</taxon>
        <taxon>Bacillales</taxon>
        <taxon>Bacillaceae</taxon>
        <taxon>Melghiribacillus</taxon>
    </lineage>
</organism>
<evidence type="ECO:0000313" key="2">
    <source>
        <dbReference type="EMBL" id="TCT24973.1"/>
    </source>
</evidence>
<dbReference type="RefSeq" id="WP_132371142.1">
    <property type="nucleotide sequence ID" value="NZ_SMAN01000004.1"/>
</dbReference>
<keyword evidence="1" id="KW-0812">Transmembrane</keyword>
<comment type="caution">
    <text evidence="2">The sequence shown here is derived from an EMBL/GenBank/DDBJ whole genome shotgun (WGS) entry which is preliminary data.</text>
</comment>
<reference evidence="2 3" key="1">
    <citation type="submission" date="2019-03" db="EMBL/GenBank/DDBJ databases">
        <title>Genomic Encyclopedia of Type Strains, Phase IV (KMG-IV): sequencing the most valuable type-strain genomes for metagenomic binning, comparative biology and taxonomic classification.</title>
        <authorList>
            <person name="Goeker M."/>
        </authorList>
    </citation>
    <scope>NUCLEOTIDE SEQUENCE [LARGE SCALE GENOMIC DNA]</scope>
    <source>
        <strain evidence="2 3">DSM 25894</strain>
    </source>
</reference>
<evidence type="ECO:0000256" key="1">
    <source>
        <dbReference type="SAM" id="Phobius"/>
    </source>
</evidence>